<dbReference type="AlphaFoldDB" id="A0A7J9ETM4"/>
<proteinExistence type="predicted"/>
<keyword evidence="2" id="KW-1185">Reference proteome</keyword>
<evidence type="ECO:0000313" key="1">
    <source>
        <dbReference type="EMBL" id="MBA0776064.1"/>
    </source>
</evidence>
<reference evidence="1 2" key="1">
    <citation type="journal article" date="2019" name="Genome Biol. Evol.">
        <title>Insights into the evolution of the New World diploid cottons (Gossypium, subgenus Houzingenia) based on genome sequencing.</title>
        <authorList>
            <person name="Grover C.E."/>
            <person name="Arick M.A. 2nd"/>
            <person name="Thrash A."/>
            <person name="Conover J.L."/>
            <person name="Sanders W.S."/>
            <person name="Peterson D.G."/>
            <person name="Frelichowski J.E."/>
            <person name="Scheffler J.A."/>
            <person name="Scheffler B.E."/>
            <person name="Wendel J.F."/>
        </authorList>
    </citation>
    <scope>NUCLEOTIDE SEQUENCE [LARGE SCALE GENOMIC DNA]</scope>
    <source>
        <strain evidence="1">8</strain>
        <tissue evidence="1">Leaf</tissue>
    </source>
</reference>
<sequence length="74" mass="8732">MAERQPKKVLLKKDEHLNVVDMVVENLIDRKTSFKDKLMNFFGANEKSCMNNKYDDFEVMGDDFIISVLDVFRQ</sequence>
<dbReference type="EMBL" id="JABEZW010000009">
    <property type="protein sequence ID" value="MBA0776064.1"/>
    <property type="molecule type" value="Genomic_DNA"/>
</dbReference>
<evidence type="ECO:0000313" key="2">
    <source>
        <dbReference type="Proteomes" id="UP000593568"/>
    </source>
</evidence>
<gene>
    <name evidence="1" type="ORF">Gotri_011119</name>
</gene>
<dbReference type="Proteomes" id="UP000593568">
    <property type="component" value="Unassembled WGS sequence"/>
</dbReference>
<organism evidence="1 2">
    <name type="scientific">Gossypium trilobum</name>
    <dbReference type="NCBI Taxonomy" id="34281"/>
    <lineage>
        <taxon>Eukaryota</taxon>
        <taxon>Viridiplantae</taxon>
        <taxon>Streptophyta</taxon>
        <taxon>Embryophyta</taxon>
        <taxon>Tracheophyta</taxon>
        <taxon>Spermatophyta</taxon>
        <taxon>Magnoliopsida</taxon>
        <taxon>eudicotyledons</taxon>
        <taxon>Gunneridae</taxon>
        <taxon>Pentapetalae</taxon>
        <taxon>rosids</taxon>
        <taxon>malvids</taxon>
        <taxon>Malvales</taxon>
        <taxon>Malvaceae</taxon>
        <taxon>Malvoideae</taxon>
        <taxon>Gossypium</taxon>
    </lineage>
</organism>
<name>A0A7J9ETM4_9ROSI</name>
<comment type="caution">
    <text evidence="1">The sequence shown here is derived from an EMBL/GenBank/DDBJ whole genome shotgun (WGS) entry which is preliminary data.</text>
</comment>
<protein>
    <submittedName>
        <fullName evidence="1">Uncharacterized protein</fullName>
    </submittedName>
</protein>
<accession>A0A7J9ETM4</accession>